<evidence type="ECO:0000313" key="3">
    <source>
        <dbReference type="EMBL" id="KAI1518590.1"/>
    </source>
</evidence>
<name>A0A2W1D474_9PLEO</name>
<reference evidence="3" key="3">
    <citation type="journal article" date="2022" name="bioRxiv">
        <title>A global pangenome for the wheat fungal pathogen Pyrenophora tritici-repentis and prediction of effector protein structural homology.</title>
        <authorList>
            <person name="Moolhuijzen P."/>
            <person name="See P.T."/>
            <person name="Shi G."/>
            <person name="Powell H.R."/>
            <person name="Cockram J."/>
            <person name="Jorgensen L.N."/>
            <person name="Benslimane H."/>
            <person name="Strelkov S.E."/>
            <person name="Turner J."/>
            <person name="Liu Z."/>
            <person name="Moffat C.S."/>
        </authorList>
    </citation>
    <scope>NUCLEOTIDE SEQUENCE</scope>
    <source>
        <strain evidence="3">86-124</strain>
    </source>
</reference>
<comment type="caution">
    <text evidence="3">The sequence shown here is derived from an EMBL/GenBank/DDBJ whole genome shotgun (WGS) entry which is preliminary data.</text>
</comment>
<dbReference type="EMBL" id="NRDI02000002">
    <property type="protein sequence ID" value="KAI1518590.1"/>
    <property type="molecule type" value="Genomic_DNA"/>
</dbReference>
<proteinExistence type="predicted"/>
<feature type="compositionally biased region" description="Polar residues" evidence="1">
    <location>
        <begin position="189"/>
        <end position="206"/>
    </location>
</feature>
<gene>
    <name evidence="3" type="ORF">Ptr86124_001718</name>
    <name evidence="2" type="ORF">PtrM4_061380</name>
</gene>
<feature type="region of interest" description="Disordered" evidence="1">
    <location>
        <begin position="119"/>
        <end position="146"/>
    </location>
</feature>
<evidence type="ECO:0000313" key="2">
    <source>
        <dbReference type="EMBL" id="KAF7574515.1"/>
    </source>
</evidence>
<dbReference type="Proteomes" id="UP000245464">
    <property type="component" value="Chromosome 2"/>
</dbReference>
<feature type="region of interest" description="Disordered" evidence="1">
    <location>
        <begin position="164"/>
        <end position="214"/>
    </location>
</feature>
<dbReference type="AlphaFoldDB" id="A0A2W1D474"/>
<reference evidence="2 4" key="1">
    <citation type="journal article" date="2018" name="BMC Genomics">
        <title>Comparative genomics of the wheat fungal pathogen Pyrenophora tritici-repentis reveals chromosomal variations and genome plasticity.</title>
        <authorList>
            <person name="Moolhuijzen P."/>
            <person name="See P.T."/>
            <person name="Hane J.K."/>
            <person name="Shi G."/>
            <person name="Liu Z."/>
            <person name="Oliver R.P."/>
            <person name="Moffat C.S."/>
        </authorList>
    </citation>
    <scope>NUCLEOTIDE SEQUENCE [LARGE SCALE GENOMIC DNA]</scope>
    <source>
        <strain evidence="2">M4</strain>
    </source>
</reference>
<reference evidence="3" key="2">
    <citation type="submission" date="2021-05" db="EMBL/GenBank/DDBJ databases">
        <authorList>
            <person name="Moolhuijzen P.M."/>
            <person name="Moffat C.S."/>
        </authorList>
    </citation>
    <scope>NUCLEOTIDE SEQUENCE</scope>
    <source>
        <strain evidence="3">86-124</strain>
    </source>
</reference>
<protein>
    <submittedName>
        <fullName evidence="3">Uncharacterized protein</fullName>
    </submittedName>
</protein>
<dbReference type="EMBL" id="NQIK02000002">
    <property type="protein sequence ID" value="KAF7574515.1"/>
    <property type="molecule type" value="Genomic_DNA"/>
</dbReference>
<dbReference type="OrthoDB" id="3677625at2759"/>
<reference evidence="5" key="4">
    <citation type="journal article" date="2022" name="Microb. Genom.">
        <title>A global pangenome for the wheat fungal pathogen Pyrenophora tritici-repentis and prediction of effector protein structural homology.</title>
        <authorList>
            <person name="Moolhuijzen P.M."/>
            <person name="See P.T."/>
            <person name="Shi G."/>
            <person name="Powell H.R."/>
            <person name="Cockram J."/>
            <person name="Jorgensen L.N."/>
            <person name="Benslimane H."/>
            <person name="Strelkov S.E."/>
            <person name="Turner J."/>
            <person name="Liu Z."/>
            <person name="Moffat C.S."/>
        </authorList>
    </citation>
    <scope>NUCLEOTIDE SEQUENCE [LARGE SCALE GENOMIC DNA]</scope>
</reference>
<evidence type="ECO:0000313" key="5">
    <source>
        <dbReference type="Proteomes" id="UP000249757"/>
    </source>
</evidence>
<dbReference type="Proteomes" id="UP000249757">
    <property type="component" value="Unassembled WGS sequence"/>
</dbReference>
<sequence>MKTAPIKYSVIRDDVVVKRKLNVAYSLSPAEEQEIYVPCRMTGNLQLVSVEWCIELTWRRPDSEATHSTMFYVVPKDRLGPDMLLGFEDSGEEIQDYQNTVVAQPHVQQNRIFDAGLQGSAPPAPSYHRSAMTGDGSARSLPRRDQGEQLQPNSMIEAFMSQQQLRGVEQEVRQNQRNSPAPTVRRSHPSNTEHSLPLRTNATSAPSVRHDDPNASTTKIRLSLVWEKTVINMWIDLNAPAEDFFRVFQEHAEKRTSIPERSLMRICLKSDKEMPDHESYDLSLDEEDLDADWETTLDWLEEHKRQKSPHIYGVIQIQDG</sequence>
<evidence type="ECO:0000313" key="4">
    <source>
        <dbReference type="Proteomes" id="UP000245464"/>
    </source>
</evidence>
<accession>A0A2W1D474</accession>
<keyword evidence="5" id="KW-1185">Reference proteome</keyword>
<evidence type="ECO:0000256" key="1">
    <source>
        <dbReference type="SAM" id="MobiDB-lite"/>
    </source>
</evidence>
<organism evidence="3 5">
    <name type="scientific">Pyrenophora tritici-repentis</name>
    <dbReference type="NCBI Taxonomy" id="45151"/>
    <lineage>
        <taxon>Eukaryota</taxon>
        <taxon>Fungi</taxon>
        <taxon>Dikarya</taxon>
        <taxon>Ascomycota</taxon>
        <taxon>Pezizomycotina</taxon>
        <taxon>Dothideomycetes</taxon>
        <taxon>Pleosporomycetidae</taxon>
        <taxon>Pleosporales</taxon>
        <taxon>Pleosporineae</taxon>
        <taxon>Pleosporaceae</taxon>
        <taxon>Pyrenophora</taxon>
    </lineage>
</organism>